<feature type="signal peptide" evidence="2">
    <location>
        <begin position="1"/>
        <end position="23"/>
    </location>
</feature>
<feature type="region of interest" description="Disordered" evidence="1">
    <location>
        <begin position="23"/>
        <end position="59"/>
    </location>
</feature>
<dbReference type="Proteomes" id="UP000324222">
    <property type="component" value="Unassembled WGS sequence"/>
</dbReference>
<feature type="compositionally biased region" description="Polar residues" evidence="1">
    <location>
        <begin position="103"/>
        <end position="113"/>
    </location>
</feature>
<name>A0A5B7GTR6_PORTR</name>
<keyword evidence="2" id="KW-0732">Signal</keyword>
<evidence type="ECO:0000256" key="2">
    <source>
        <dbReference type="SAM" id="SignalP"/>
    </source>
</evidence>
<reference evidence="3 4" key="1">
    <citation type="submission" date="2019-05" db="EMBL/GenBank/DDBJ databases">
        <title>Another draft genome of Portunus trituberculatus and its Hox gene families provides insights of decapod evolution.</title>
        <authorList>
            <person name="Jeong J.-H."/>
            <person name="Song I."/>
            <person name="Kim S."/>
            <person name="Choi T."/>
            <person name="Kim D."/>
            <person name="Ryu S."/>
            <person name="Kim W."/>
        </authorList>
    </citation>
    <scope>NUCLEOTIDE SEQUENCE [LARGE SCALE GENOMIC DNA]</scope>
    <source>
        <tissue evidence="3">Muscle</tissue>
    </source>
</reference>
<dbReference type="AlphaFoldDB" id="A0A5B7GTR6"/>
<proteinExistence type="predicted"/>
<organism evidence="3 4">
    <name type="scientific">Portunus trituberculatus</name>
    <name type="common">Swimming crab</name>
    <name type="synonym">Neptunus trituberculatus</name>
    <dbReference type="NCBI Taxonomy" id="210409"/>
    <lineage>
        <taxon>Eukaryota</taxon>
        <taxon>Metazoa</taxon>
        <taxon>Ecdysozoa</taxon>
        <taxon>Arthropoda</taxon>
        <taxon>Crustacea</taxon>
        <taxon>Multicrustacea</taxon>
        <taxon>Malacostraca</taxon>
        <taxon>Eumalacostraca</taxon>
        <taxon>Eucarida</taxon>
        <taxon>Decapoda</taxon>
        <taxon>Pleocyemata</taxon>
        <taxon>Brachyura</taxon>
        <taxon>Eubrachyura</taxon>
        <taxon>Portunoidea</taxon>
        <taxon>Portunidae</taxon>
        <taxon>Portuninae</taxon>
        <taxon>Portunus</taxon>
    </lineage>
</organism>
<sequence length="251" mass="28371">MKLFGILSLQLLILTIHSQRTFGNKDSLSSSVERDSKKAGGKEYSKNSQHNKIQDKGPTQDQVILNLTLTEVEKHDLQLQSSQTRISSERILVNRNLQEHQSTEGNQYRNASPSPKRKMSQYNSAKSNEEWDQLTSRQGKENRDVVWTLHEDGDFEAFTSRAPVVIVYFYRNSGLAALIRFLREYNKSAQELLQYNVLLATPLHDVISTLSKLPPPQPPSFTPALLPLIQASLTYDRGCSSLNAPGQKSTR</sequence>
<accession>A0A5B7GTR6</accession>
<protein>
    <submittedName>
        <fullName evidence="3">Uncharacterized protein</fullName>
    </submittedName>
</protein>
<keyword evidence="4" id="KW-1185">Reference proteome</keyword>
<evidence type="ECO:0000313" key="3">
    <source>
        <dbReference type="EMBL" id="MPC60587.1"/>
    </source>
</evidence>
<feature type="compositionally biased region" description="Polar residues" evidence="1">
    <location>
        <begin position="46"/>
        <end position="59"/>
    </location>
</feature>
<evidence type="ECO:0000256" key="1">
    <source>
        <dbReference type="SAM" id="MobiDB-lite"/>
    </source>
</evidence>
<feature type="region of interest" description="Disordered" evidence="1">
    <location>
        <begin position="96"/>
        <end position="137"/>
    </location>
</feature>
<feature type="compositionally biased region" description="Basic and acidic residues" evidence="1">
    <location>
        <begin position="32"/>
        <end position="45"/>
    </location>
</feature>
<feature type="chain" id="PRO_5023029673" evidence="2">
    <location>
        <begin position="24"/>
        <end position="251"/>
    </location>
</feature>
<dbReference type="OrthoDB" id="6361724at2759"/>
<comment type="caution">
    <text evidence="3">The sequence shown here is derived from an EMBL/GenBank/DDBJ whole genome shotgun (WGS) entry which is preliminary data.</text>
</comment>
<gene>
    <name evidence="3" type="ORF">E2C01_054639</name>
</gene>
<evidence type="ECO:0000313" key="4">
    <source>
        <dbReference type="Proteomes" id="UP000324222"/>
    </source>
</evidence>
<dbReference type="EMBL" id="VSRR010017686">
    <property type="protein sequence ID" value="MPC60587.1"/>
    <property type="molecule type" value="Genomic_DNA"/>
</dbReference>